<accession>A0A419F2Q8</accession>
<reference evidence="2 3" key="1">
    <citation type="journal article" date="2017" name="ISME J.">
        <title>Energy and carbon metabolisms in a deep terrestrial subsurface fluid microbial community.</title>
        <authorList>
            <person name="Momper L."/>
            <person name="Jungbluth S.P."/>
            <person name="Lee M.D."/>
            <person name="Amend J.P."/>
        </authorList>
    </citation>
    <scope>NUCLEOTIDE SEQUENCE [LARGE SCALE GENOMIC DNA]</scope>
    <source>
        <strain evidence="2">SURF_17</strain>
    </source>
</reference>
<dbReference type="GO" id="GO:0032259">
    <property type="term" value="P:methylation"/>
    <property type="evidence" value="ECO:0007669"/>
    <property type="project" value="UniProtKB-KW"/>
</dbReference>
<dbReference type="InterPro" id="IPR029063">
    <property type="entry name" value="SAM-dependent_MTases_sf"/>
</dbReference>
<organism evidence="2 3">
    <name type="scientific">Candidatus Abyssobacteria bacterium SURF_17</name>
    <dbReference type="NCBI Taxonomy" id="2093361"/>
    <lineage>
        <taxon>Bacteria</taxon>
        <taxon>Pseudomonadati</taxon>
        <taxon>Candidatus Hydrogenedentota</taxon>
        <taxon>Candidatus Abyssobacteria</taxon>
    </lineage>
</organism>
<keyword evidence="1 2" id="KW-0808">Transferase</keyword>
<proteinExistence type="predicted"/>
<evidence type="ECO:0000313" key="2">
    <source>
        <dbReference type="EMBL" id="RJP72585.1"/>
    </source>
</evidence>
<dbReference type="Pfam" id="PF13489">
    <property type="entry name" value="Methyltransf_23"/>
    <property type="match status" value="1"/>
</dbReference>
<sequence>MENKASTTVLSLKCFTEYFYSPALAMWRAEEAQLFAALELEGPVLDLGCGDGTFADMIFGKRAHIGVDLSLNNVRKAKRLDTYGSLANADARLLPFKNGAFSAVIGNCVLEHIHGIEQTLQEIARVLRPGGLLVFTVPSEFFSDNLWLTSVLNHVRMPRMARRYAAAKNRRLVHVNVLSEADWAWILTQNGLATVRIERYMSASTTRMFGLLHDVFDIGVGRYNLANGLKQVAVPLRRLGIDKALASTMARALRSHNGNGSEAASGLFIVARKMGEKE</sequence>
<dbReference type="Gene3D" id="3.40.50.150">
    <property type="entry name" value="Vaccinia Virus protein VP39"/>
    <property type="match status" value="1"/>
</dbReference>
<protein>
    <submittedName>
        <fullName evidence="2">Class I SAM-dependent methyltransferase</fullName>
    </submittedName>
</protein>
<dbReference type="AlphaFoldDB" id="A0A419F2Q8"/>
<dbReference type="PANTHER" id="PTHR43861:SF3">
    <property type="entry name" value="PUTATIVE (AFU_ORTHOLOGUE AFUA_2G14390)-RELATED"/>
    <property type="match status" value="1"/>
</dbReference>
<name>A0A419F2Q8_9BACT</name>
<dbReference type="SUPFAM" id="SSF53335">
    <property type="entry name" value="S-adenosyl-L-methionine-dependent methyltransferases"/>
    <property type="match status" value="1"/>
</dbReference>
<evidence type="ECO:0000313" key="3">
    <source>
        <dbReference type="Proteomes" id="UP000285961"/>
    </source>
</evidence>
<dbReference type="GO" id="GO:0008168">
    <property type="term" value="F:methyltransferase activity"/>
    <property type="evidence" value="ECO:0007669"/>
    <property type="project" value="UniProtKB-KW"/>
</dbReference>
<dbReference type="PANTHER" id="PTHR43861">
    <property type="entry name" value="TRANS-ACONITATE 2-METHYLTRANSFERASE-RELATED"/>
    <property type="match status" value="1"/>
</dbReference>
<gene>
    <name evidence="2" type="ORF">C4532_05830</name>
</gene>
<dbReference type="Proteomes" id="UP000285961">
    <property type="component" value="Unassembled WGS sequence"/>
</dbReference>
<keyword evidence="2" id="KW-0489">Methyltransferase</keyword>
<dbReference type="EMBL" id="QZKI01000043">
    <property type="protein sequence ID" value="RJP72585.1"/>
    <property type="molecule type" value="Genomic_DNA"/>
</dbReference>
<evidence type="ECO:0000256" key="1">
    <source>
        <dbReference type="ARBA" id="ARBA00022679"/>
    </source>
</evidence>
<comment type="caution">
    <text evidence="2">The sequence shown here is derived from an EMBL/GenBank/DDBJ whole genome shotgun (WGS) entry which is preliminary data.</text>
</comment>
<dbReference type="CDD" id="cd02440">
    <property type="entry name" value="AdoMet_MTases"/>
    <property type="match status" value="1"/>
</dbReference>